<evidence type="ECO:0000256" key="1">
    <source>
        <dbReference type="ARBA" id="ARBA00000729"/>
    </source>
</evidence>
<evidence type="ECO:0000259" key="11">
    <source>
        <dbReference type="Pfam" id="PF00535"/>
    </source>
</evidence>
<evidence type="ECO:0000256" key="2">
    <source>
        <dbReference type="ARBA" id="ARBA00006982"/>
    </source>
</evidence>
<accession>A0A0A1DRW1</accession>
<dbReference type="HOGENOM" id="CLU_519556_0_0_11"/>
<dbReference type="GO" id="GO:0016780">
    <property type="term" value="F:phosphotransferase activity, for other substituted phosphate groups"/>
    <property type="evidence" value="ECO:0007669"/>
    <property type="project" value="InterPro"/>
</dbReference>
<dbReference type="InterPro" id="IPR043130">
    <property type="entry name" value="CDP-OH_PTrfase_TM_dom"/>
</dbReference>
<organism evidence="12 13">
    <name type="scientific">Nocardioides simplex</name>
    <name type="common">Arthrobacter simplex</name>
    <dbReference type="NCBI Taxonomy" id="2045"/>
    <lineage>
        <taxon>Bacteria</taxon>
        <taxon>Bacillati</taxon>
        <taxon>Actinomycetota</taxon>
        <taxon>Actinomycetes</taxon>
        <taxon>Propionibacteriales</taxon>
        <taxon>Nocardioidaceae</taxon>
        <taxon>Pimelobacter</taxon>
    </lineage>
</organism>
<evidence type="ECO:0000256" key="9">
    <source>
        <dbReference type="RuleBase" id="RU003750"/>
    </source>
</evidence>
<evidence type="ECO:0000256" key="6">
    <source>
        <dbReference type="ARBA" id="ARBA00018322"/>
    </source>
</evidence>
<dbReference type="AlphaFoldDB" id="A0A0A1DRW1"/>
<name>A0A0A1DRW1_NOCSI</name>
<dbReference type="InterPro" id="IPR048254">
    <property type="entry name" value="CDP_ALCOHOL_P_TRANSF_CS"/>
</dbReference>
<comment type="similarity">
    <text evidence="2">In the C-terminal section; belongs to the CDP-alcohol phosphatidyltransferase class-I family.</text>
</comment>
<sequence>MIDPVTDPLARGLARHRAVTPNRVTAVAGVLGTAAAACLATGRLRTGGALFLLRFLADCLDGKIARLQGTSSARGALFDVATDVLCVSAAYAALAGWAVAHDRASPALAVAMLGALACYGWSLAQRKHLADAAGLGDGGSRLIDRTDLPLLDPWLRLCRRLDMSPVPWAVECETLVLGLLPLTGGPRFVVLGLGLGLAFYVVATLVNLRRMWRITALPPPKEPLVLPDVDVVIATHDRPVLVREAIAAVREQEYAGRVRTVLVFDRSEPDLTLASDDPLRPVDVVTNVRSPGLAGARNTGILAGIAPLVAFCDDDDLWLPGKLDRQVRALQSGGPPACVTGIEIAYDGTTTPRVPAPADLELRHLVRHRVMEAHPSTVVVRRDALLTRIGLVDEEIPGSYGEDFDWMIRAAGAGGFHLVAAPLVRVRWGGSQFSRQWATIVDAIDYGLAKHAVFHDDRRALARLQGRKAFALAALGRRDALRWAGRTARTWPREPRAYLAAAVALHLVSADRLLDLAHRRGHGI</sequence>
<dbReference type="Gene3D" id="3.90.550.10">
    <property type="entry name" value="Spore Coat Polysaccharide Biosynthesis Protein SpsA, Chain A"/>
    <property type="match status" value="1"/>
</dbReference>
<keyword evidence="10" id="KW-0812">Transmembrane</keyword>
<feature type="domain" description="Glycosyltransferase 2-like" evidence="11">
    <location>
        <begin position="231"/>
        <end position="385"/>
    </location>
</feature>
<dbReference type="InterPro" id="IPR029044">
    <property type="entry name" value="Nucleotide-diphossugar_trans"/>
</dbReference>
<comment type="similarity">
    <text evidence="9">Belongs to the CDP-alcohol phosphatidyltransferase class-I family.</text>
</comment>
<evidence type="ECO:0000256" key="3">
    <source>
        <dbReference type="ARBA" id="ARBA00007897"/>
    </source>
</evidence>
<feature type="transmembrane region" description="Helical" evidence="10">
    <location>
        <begin position="188"/>
        <end position="208"/>
    </location>
</feature>
<dbReference type="EC" id="2.7.8.34" evidence="5"/>
<keyword evidence="10" id="KW-0472">Membrane</keyword>
<evidence type="ECO:0000256" key="10">
    <source>
        <dbReference type="SAM" id="Phobius"/>
    </source>
</evidence>
<dbReference type="PANTHER" id="PTHR43685:SF2">
    <property type="entry name" value="GLYCOSYLTRANSFERASE 2-LIKE DOMAIN-CONTAINING PROTEIN"/>
    <property type="match status" value="1"/>
</dbReference>
<dbReference type="PANTHER" id="PTHR43685">
    <property type="entry name" value="GLYCOSYLTRANSFERASE"/>
    <property type="match status" value="1"/>
</dbReference>
<dbReference type="Pfam" id="PF00535">
    <property type="entry name" value="Glycos_transf_2"/>
    <property type="match status" value="1"/>
</dbReference>
<proteinExistence type="inferred from homology"/>
<dbReference type="CDD" id="cd00761">
    <property type="entry name" value="Glyco_tranf_GTA_type"/>
    <property type="match status" value="1"/>
</dbReference>
<protein>
    <recommendedName>
        <fullName evidence="6">Bifunctional IPC transferase and DIPP synthase</fullName>
        <ecNumber evidence="4">2.7.7.74</ecNumber>
        <ecNumber evidence="5">2.7.8.34</ecNumber>
    </recommendedName>
</protein>
<dbReference type="GO" id="GO:0008654">
    <property type="term" value="P:phospholipid biosynthetic process"/>
    <property type="evidence" value="ECO:0007669"/>
    <property type="project" value="InterPro"/>
</dbReference>
<dbReference type="InterPro" id="IPR050834">
    <property type="entry name" value="Glycosyltransf_2"/>
</dbReference>
<comment type="catalytic activity">
    <reaction evidence="8">
        <text>CDP-1L-myo-inositol + 1D-myo-inositol 3-phosphate = bis(1L-myo-inositol) 3,1'-phosphate 1-phosphate + CMP + H(+)</text>
        <dbReference type="Rhea" id="RHEA:31327"/>
        <dbReference type="ChEBI" id="CHEBI:15378"/>
        <dbReference type="ChEBI" id="CHEBI:58401"/>
        <dbReference type="ChEBI" id="CHEBI:60377"/>
        <dbReference type="ChEBI" id="CHEBI:62573"/>
        <dbReference type="ChEBI" id="CHEBI:62576"/>
        <dbReference type="EC" id="2.7.8.34"/>
    </reaction>
</comment>
<dbReference type="Proteomes" id="UP000030300">
    <property type="component" value="Chromosome"/>
</dbReference>
<dbReference type="EC" id="2.7.7.74" evidence="4"/>
<evidence type="ECO:0000256" key="7">
    <source>
        <dbReference type="ARBA" id="ARBA00022679"/>
    </source>
</evidence>
<gene>
    <name evidence="12" type="ORF">KR76_23990</name>
</gene>
<dbReference type="KEGG" id="psim:KR76_23990"/>
<evidence type="ECO:0000313" key="12">
    <source>
        <dbReference type="EMBL" id="AIY20156.2"/>
    </source>
</evidence>
<comment type="catalytic activity">
    <reaction evidence="1">
        <text>1D-myo-inositol 3-phosphate + CTP + H(+) = CDP-1L-myo-inositol + diphosphate</text>
        <dbReference type="Rhea" id="RHEA:30647"/>
        <dbReference type="ChEBI" id="CHEBI:15378"/>
        <dbReference type="ChEBI" id="CHEBI:33019"/>
        <dbReference type="ChEBI" id="CHEBI:37563"/>
        <dbReference type="ChEBI" id="CHEBI:58401"/>
        <dbReference type="ChEBI" id="CHEBI:62573"/>
        <dbReference type="EC" id="2.7.7.74"/>
    </reaction>
</comment>
<dbReference type="Gene3D" id="1.20.120.1760">
    <property type="match status" value="1"/>
</dbReference>
<evidence type="ECO:0000313" key="13">
    <source>
        <dbReference type="Proteomes" id="UP000030300"/>
    </source>
</evidence>
<dbReference type="InterPro" id="IPR000462">
    <property type="entry name" value="CDP-OH_P_trans"/>
</dbReference>
<keyword evidence="13" id="KW-1185">Reference proteome</keyword>
<evidence type="ECO:0000256" key="5">
    <source>
        <dbReference type="ARBA" id="ARBA00013268"/>
    </source>
</evidence>
<dbReference type="PROSITE" id="PS00379">
    <property type="entry name" value="CDP_ALCOHOL_P_TRANSF"/>
    <property type="match status" value="1"/>
</dbReference>
<evidence type="ECO:0000256" key="8">
    <source>
        <dbReference type="ARBA" id="ARBA00049235"/>
    </source>
</evidence>
<dbReference type="EMBL" id="CP009896">
    <property type="protein sequence ID" value="AIY20156.2"/>
    <property type="molecule type" value="Genomic_DNA"/>
</dbReference>
<dbReference type="Pfam" id="PF01066">
    <property type="entry name" value="CDP-OH_P_transf"/>
    <property type="match status" value="1"/>
</dbReference>
<keyword evidence="10" id="KW-1133">Transmembrane helix</keyword>
<dbReference type="eggNOG" id="COG1216">
    <property type="taxonomic scope" value="Bacteria"/>
</dbReference>
<dbReference type="GO" id="GO:0016020">
    <property type="term" value="C:membrane"/>
    <property type="evidence" value="ECO:0007669"/>
    <property type="project" value="InterPro"/>
</dbReference>
<dbReference type="STRING" id="2045.KR76_23990"/>
<evidence type="ECO:0000256" key="4">
    <source>
        <dbReference type="ARBA" id="ARBA00012504"/>
    </source>
</evidence>
<keyword evidence="7 9" id="KW-0808">Transferase</keyword>
<dbReference type="SUPFAM" id="SSF53448">
    <property type="entry name" value="Nucleotide-diphospho-sugar transferases"/>
    <property type="match status" value="1"/>
</dbReference>
<comment type="similarity">
    <text evidence="3">In the N-terminal section; belongs to the MobA family.</text>
</comment>
<dbReference type="InterPro" id="IPR001173">
    <property type="entry name" value="Glyco_trans_2-like"/>
</dbReference>
<reference evidence="12 13" key="1">
    <citation type="journal article" date="2015" name="Genome Announc.">
        <title>Complete Genome Sequence of Steroid-Transforming Nocardioides simplex VKM Ac-2033D.</title>
        <authorList>
            <person name="Shtratnikova V.Y."/>
            <person name="Schelkunov M.I."/>
            <person name="Pekov Y.A."/>
            <person name="Fokina V.V."/>
            <person name="Logacheva M.D."/>
            <person name="Sokolov S.L."/>
            <person name="Bragin E.Y."/>
            <person name="Ashapkin V.V."/>
            <person name="Donova M.V."/>
        </authorList>
    </citation>
    <scope>NUCLEOTIDE SEQUENCE [LARGE SCALE GENOMIC DNA]</scope>
    <source>
        <strain evidence="12 13">VKM Ac-2033D</strain>
    </source>
</reference>